<comment type="caution">
    <text evidence="1">The sequence shown here is derived from an EMBL/GenBank/DDBJ whole genome shotgun (WGS) entry which is preliminary data.</text>
</comment>
<evidence type="ECO:0000313" key="1">
    <source>
        <dbReference type="EMBL" id="MFD2479626.1"/>
    </source>
</evidence>
<name>A0ABW5HRT5_9PSEU</name>
<evidence type="ECO:0008006" key="3">
    <source>
        <dbReference type="Google" id="ProtNLM"/>
    </source>
</evidence>
<gene>
    <name evidence="1" type="ORF">ACFSUT_05030</name>
</gene>
<dbReference type="RefSeq" id="WP_344277758.1">
    <property type="nucleotide sequence ID" value="NZ_BAAAHV010000013.1"/>
</dbReference>
<keyword evidence="2" id="KW-1185">Reference proteome</keyword>
<accession>A0ABW5HRT5</accession>
<evidence type="ECO:0000313" key="2">
    <source>
        <dbReference type="Proteomes" id="UP001597542"/>
    </source>
</evidence>
<dbReference type="Proteomes" id="UP001597542">
    <property type="component" value="Unassembled WGS sequence"/>
</dbReference>
<protein>
    <recommendedName>
        <fullName evidence="3">DUF559 domain-containing protein</fullName>
    </recommendedName>
</protein>
<organism evidence="1 2">
    <name type="scientific">Amycolatopsis albidoflavus</name>
    <dbReference type="NCBI Taxonomy" id="102226"/>
    <lineage>
        <taxon>Bacteria</taxon>
        <taxon>Bacillati</taxon>
        <taxon>Actinomycetota</taxon>
        <taxon>Actinomycetes</taxon>
        <taxon>Pseudonocardiales</taxon>
        <taxon>Pseudonocardiaceae</taxon>
        <taxon>Amycolatopsis</taxon>
    </lineage>
</organism>
<sequence length="290" mass="31432">MSWSYRPSARSDRDCPPCRRAAWAEVEKQLPARREKARAASAATGDEARELLAGIDIPESVPAPLVAGWRSVALTLIRRAMVAERAFGKTGAVGTAKKHAGQLLAGLPPGEAELRAAVDAREPVKILGKAHWPHGSLRVLGHDSEPPAEDPAAVAALRTWLRQALAGTDLKADAESHSTAAVTGLLTGLVRDWADAQPRTFRHNRWIGYRELTVPVTPGGARRYGRLDVVVNRPGRPDLVIEIDSAHNPRSVEKLLFARDAGAVPIWIRWLGGSLHEHPDITVIDLRAAQ</sequence>
<dbReference type="EMBL" id="JBHUKQ010000004">
    <property type="protein sequence ID" value="MFD2479626.1"/>
    <property type="molecule type" value="Genomic_DNA"/>
</dbReference>
<reference evidence="2" key="1">
    <citation type="journal article" date="2019" name="Int. J. Syst. Evol. Microbiol.">
        <title>The Global Catalogue of Microorganisms (GCM) 10K type strain sequencing project: providing services to taxonomists for standard genome sequencing and annotation.</title>
        <authorList>
            <consortium name="The Broad Institute Genomics Platform"/>
            <consortium name="The Broad Institute Genome Sequencing Center for Infectious Disease"/>
            <person name="Wu L."/>
            <person name="Ma J."/>
        </authorList>
    </citation>
    <scope>NUCLEOTIDE SEQUENCE [LARGE SCALE GENOMIC DNA]</scope>
    <source>
        <strain evidence="2">CGMCC 4.7638</strain>
    </source>
</reference>
<proteinExistence type="predicted"/>